<dbReference type="EMBL" id="CP084389">
    <property type="protein sequence ID" value="UZX29451.1"/>
    <property type="molecule type" value="Genomic_DNA"/>
</dbReference>
<proteinExistence type="predicted"/>
<reference evidence="2" key="1">
    <citation type="submission" date="2021-09" db="EMBL/GenBank/DDBJ databases">
        <title>Lactobacillus species from Apis mellifera, Switzerland.</title>
        <authorList>
            <person name="Pfister J."/>
            <person name="Brown A."/>
            <person name="Neumann P."/>
            <person name="Collaud A."/>
            <person name="Retschnig G."/>
            <person name="Perreten V."/>
        </authorList>
    </citation>
    <scope>NUCLEOTIDE SEQUENCE</scope>
    <source>
        <strain evidence="2">IBH002</strain>
    </source>
</reference>
<accession>A0AA47B3H2</accession>
<feature type="chain" id="PRO_5041406477" evidence="1">
    <location>
        <begin position="25"/>
        <end position="256"/>
    </location>
</feature>
<feature type="signal peptide" evidence="1">
    <location>
        <begin position="1"/>
        <end position="24"/>
    </location>
</feature>
<evidence type="ECO:0000313" key="2">
    <source>
        <dbReference type="EMBL" id="UZX29451.1"/>
    </source>
</evidence>
<protein>
    <submittedName>
        <fullName evidence="2">Uncharacterized protein</fullName>
    </submittedName>
</protein>
<dbReference type="Proteomes" id="UP001164557">
    <property type="component" value="Chromosome"/>
</dbReference>
<keyword evidence="1" id="KW-0732">Signal</keyword>
<gene>
    <name evidence="2" type="ORF">LDX53_07720</name>
</gene>
<dbReference type="RefSeq" id="WP_046327657.1">
    <property type="nucleotide sequence ID" value="NZ_CP084389.1"/>
</dbReference>
<keyword evidence="3" id="KW-1185">Reference proteome</keyword>
<evidence type="ECO:0000256" key="1">
    <source>
        <dbReference type="SAM" id="SignalP"/>
    </source>
</evidence>
<organism evidence="2 3">
    <name type="scientific">Lactobacillus helsingborgensis</name>
    <dbReference type="NCBI Taxonomy" id="1218494"/>
    <lineage>
        <taxon>Bacteria</taxon>
        <taxon>Bacillati</taxon>
        <taxon>Bacillota</taxon>
        <taxon>Bacilli</taxon>
        <taxon>Lactobacillales</taxon>
        <taxon>Lactobacillaceae</taxon>
        <taxon>Lactobacillus</taxon>
    </lineage>
</organism>
<name>A0AA47B3H2_9LACO</name>
<evidence type="ECO:0000313" key="3">
    <source>
        <dbReference type="Proteomes" id="UP001164557"/>
    </source>
</evidence>
<sequence length="256" mass="28711">MKFKKAIFAVLFATALVGGGLVYAKTVDADLSKNQAVSIVQNTKTNPTSGKVKFETKFKVDHQTVIGKTQGEFNVKPELFHSLSSVKSGKNQANIEQWGDVTSKRLYTKQDGKWQYGALQDNEVPDKEIQKYSGTIKKLAKSLNGDAKKNAKLSHKNGIYTLKTNVKLSKASKLLNKIWQDNKVDTKELKKRLKISKCYLIFTIEKKKVTGINCSFKTNLDKKSPVSFKLKIFDFNKYDDLKLPDEVKNATPAPAN</sequence>
<dbReference type="AlphaFoldDB" id="A0AA47B3H2"/>